<reference evidence="11" key="1">
    <citation type="submission" date="2021-12" db="EMBL/GenBank/DDBJ databases">
        <authorList>
            <person name="King R."/>
        </authorList>
    </citation>
    <scope>NUCLEOTIDE SEQUENCE</scope>
</reference>
<dbReference type="GO" id="GO:0017040">
    <property type="term" value="F:N-acylsphingosine amidohydrolase activity"/>
    <property type="evidence" value="ECO:0007669"/>
    <property type="project" value="UniProtKB-EC"/>
</dbReference>
<evidence type="ECO:0000313" key="12">
    <source>
        <dbReference type="Proteomes" id="UP001152759"/>
    </source>
</evidence>
<keyword evidence="6" id="KW-0865">Zymogen</keyword>
<sequence length="477" mass="55151">MIQSISIQSHLISPRSHLTTRSKVKKRSLMIPMKNFAFDNEVLILPTMAVQNLYLIILVCSSISVIFQGECKKFQKYNDDQTLLSNSLTSNVILPPHLSGRDLLPEESKFPQFHQECSNEPVPPIHGPLSIPSFKVDLDLPPKQRWKEVVTAKKKEMELFLQFIRNNTDRIFGKKVFRVVEKYLPKLLPSLPPIYQKEMRGIAETAEMEVGDVVLFNIFYEFFSLCTSVVMEGKDGTMYHGRNLDFTTYMSWDRENKSWVSSQHLRNMTVKIDFMKDKRVLFSSVNFAGYIGILTGVKKGQFSLSINERFRVLGGYVGLLEWIMGIRKQNWVGFLTRQVLEEATSYEEAMEMLEKPKLLAPVYFILSSNNSKQASVITRDRRGYDVWNFGSRYANQDGDWYLVQTNYDHWKPPPLFDDRVTPVVRCADSIGNKNTTSTLFRVLSTVPVLNHETIYTAIMKINTGDLYTWVRHCQWPC</sequence>
<evidence type="ECO:0000259" key="10">
    <source>
        <dbReference type="Pfam" id="PF15508"/>
    </source>
</evidence>
<dbReference type="FunFam" id="3.60.60.10:FF:000006">
    <property type="entry name" value="N-acylethanolamine-hydrolyzing acid amidase"/>
    <property type="match status" value="1"/>
</dbReference>
<keyword evidence="5" id="KW-0378">Hydrolase</keyword>
<proteinExistence type="inferred from homology"/>
<dbReference type="AlphaFoldDB" id="A0A9P0F1Q2"/>
<evidence type="ECO:0000256" key="8">
    <source>
        <dbReference type="ARBA" id="ARBA00023228"/>
    </source>
</evidence>
<evidence type="ECO:0000256" key="4">
    <source>
        <dbReference type="ARBA" id="ARBA00022729"/>
    </source>
</evidence>
<evidence type="ECO:0000313" key="11">
    <source>
        <dbReference type="EMBL" id="CAH0385938.1"/>
    </source>
</evidence>
<dbReference type="Proteomes" id="UP001152759">
    <property type="component" value="Chromosome 3"/>
</dbReference>
<dbReference type="PANTHER" id="PTHR28583">
    <property type="entry name" value="ACID AMIDASE"/>
    <property type="match status" value="1"/>
</dbReference>
<keyword evidence="12" id="KW-1185">Reference proteome</keyword>
<comment type="similarity">
    <text evidence="2">Belongs to the acid ceramidase family.</text>
</comment>
<organism evidence="11 12">
    <name type="scientific">Bemisia tabaci</name>
    <name type="common">Sweetpotato whitefly</name>
    <name type="synonym">Aleurodes tabaci</name>
    <dbReference type="NCBI Taxonomy" id="7038"/>
    <lineage>
        <taxon>Eukaryota</taxon>
        <taxon>Metazoa</taxon>
        <taxon>Ecdysozoa</taxon>
        <taxon>Arthropoda</taxon>
        <taxon>Hexapoda</taxon>
        <taxon>Insecta</taxon>
        <taxon>Pterygota</taxon>
        <taxon>Neoptera</taxon>
        <taxon>Paraneoptera</taxon>
        <taxon>Hemiptera</taxon>
        <taxon>Sternorrhyncha</taxon>
        <taxon>Aleyrodoidea</taxon>
        <taxon>Aleyrodidae</taxon>
        <taxon>Aleyrodinae</taxon>
        <taxon>Bemisia</taxon>
    </lineage>
</organism>
<comment type="subcellular location">
    <subcellularLocation>
        <location evidence="1">Lysosome</location>
    </subcellularLocation>
</comment>
<evidence type="ECO:0000256" key="2">
    <source>
        <dbReference type="ARBA" id="ARBA00005730"/>
    </source>
</evidence>
<feature type="domain" description="Choloylglycine hydrolase/NAAA C-terminal" evidence="9">
    <location>
        <begin position="226"/>
        <end position="411"/>
    </location>
</feature>
<dbReference type="Gene3D" id="3.60.60.10">
    <property type="entry name" value="Penicillin V Acylase, Chain A"/>
    <property type="match status" value="1"/>
</dbReference>
<evidence type="ECO:0000259" key="9">
    <source>
        <dbReference type="Pfam" id="PF02275"/>
    </source>
</evidence>
<dbReference type="GO" id="GO:0005764">
    <property type="term" value="C:lysosome"/>
    <property type="evidence" value="ECO:0007669"/>
    <property type="project" value="UniProtKB-SubCell"/>
</dbReference>
<dbReference type="PANTHER" id="PTHR28583:SF1">
    <property type="entry name" value="ACID CERAMIDASE"/>
    <property type="match status" value="1"/>
</dbReference>
<keyword evidence="4" id="KW-0732">Signal</keyword>
<dbReference type="EMBL" id="OU963864">
    <property type="protein sequence ID" value="CAH0385938.1"/>
    <property type="molecule type" value="Genomic_DNA"/>
</dbReference>
<dbReference type="KEGG" id="btab:109038589"/>
<dbReference type="InterPro" id="IPR029132">
    <property type="entry name" value="CBAH/NAAA_C"/>
</dbReference>
<keyword evidence="7" id="KW-0325">Glycoprotein</keyword>
<evidence type="ECO:0000256" key="5">
    <source>
        <dbReference type="ARBA" id="ARBA00022801"/>
    </source>
</evidence>
<gene>
    <name evidence="11" type="ORF">BEMITA_LOCUS5113</name>
</gene>
<feature type="domain" description="Acid ceramidase N-terminal" evidence="10">
    <location>
        <begin position="131"/>
        <end position="188"/>
    </location>
</feature>
<dbReference type="Pfam" id="PF15508">
    <property type="entry name" value="NAAA-beta"/>
    <property type="match status" value="1"/>
</dbReference>
<evidence type="ECO:0000256" key="7">
    <source>
        <dbReference type="ARBA" id="ARBA00023180"/>
    </source>
</evidence>
<evidence type="ECO:0000256" key="6">
    <source>
        <dbReference type="ARBA" id="ARBA00023145"/>
    </source>
</evidence>
<keyword evidence="8" id="KW-0458">Lysosome</keyword>
<name>A0A9P0F1Q2_BEMTA</name>
<dbReference type="InterPro" id="IPR029130">
    <property type="entry name" value="Acid_ceramidase_N"/>
</dbReference>
<dbReference type="Pfam" id="PF02275">
    <property type="entry name" value="CBAH"/>
    <property type="match status" value="1"/>
</dbReference>
<evidence type="ECO:0000256" key="1">
    <source>
        <dbReference type="ARBA" id="ARBA00004371"/>
    </source>
</evidence>
<protein>
    <recommendedName>
        <fullName evidence="3">ceramidase</fullName>
        <ecNumber evidence="3">3.5.1.23</ecNumber>
    </recommendedName>
</protein>
<accession>A0A9P0F1Q2</accession>
<evidence type="ECO:0000256" key="3">
    <source>
        <dbReference type="ARBA" id="ARBA00011891"/>
    </source>
</evidence>
<dbReference type="EC" id="3.5.1.23" evidence="3"/>